<dbReference type="Proteomes" id="UP000186218">
    <property type="component" value="Unassembled WGS sequence"/>
</dbReference>
<evidence type="ECO:0000259" key="2">
    <source>
        <dbReference type="PROSITE" id="PS51746"/>
    </source>
</evidence>
<dbReference type="InterPro" id="IPR001932">
    <property type="entry name" value="PPM-type_phosphatase-like_dom"/>
</dbReference>
<evidence type="ECO:0000313" key="4">
    <source>
        <dbReference type="Proteomes" id="UP000186218"/>
    </source>
</evidence>
<feature type="region of interest" description="Disordered" evidence="1">
    <location>
        <begin position="264"/>
        <end position="304"/>
    </location>
</feature>
<dbReference type="EMBL" id="FTNT01000003">
    <property type="protein sequence ID" value="SIR87145.1"/>
    <property type="molecule type" value="Genomic_DNA"/>
</dbReference>
<proteinExistence type="predicted"/>
<dbReference type="GO" id="GO:0004722">
    <property type="term" value="F:protein serine/threonine phosphatase activity"/>
    <property type="evidence" value="ECO:0007669"/>
    <property type="project" value="InterPro"/>
</dbReference>
<feature type="compositionally biased region" description="Low complexity" evidence="1">
    <location>
        <begin position="264"/>
        <end position="277"/>
    </location>
</feature>
<dbReference type="SMART" id="SM00331">
    <property type="entry name" value="PP2C_SIG"/>
    <property type="match status" value="1"/>
</dbReference>
<dbReference type="SMART" id="SM00332">
    <property type="entry name" value="PP2Cc"/>
    <property type="match status" value="1"/>
</dbReference>
<dbReference type="Pfam" id="PF13672">
    <property type="entry name" value="PP2C_2"/>
    <property type="match status" value="1"/>
</dbReference>
<dbReference type="Gene3D" id="3.60.40.10">
    <property type="entry name" value="PPM-type phosphatase domain"/>
    <property type="match status" value="1"/>
</dbReference>
<sequence length="304" mass="31126">MTVTGVGVVRDDTLSGADVVGDVHVSWAAVSDVGRSRETNEDAALAIPGLYVVADGMGGHDRGEVASEAALESLRAAERADIAATRLSIVDRLDAAQQDIAGIDSASGRSAGTTVTGIALVDDPTGPQWLVFNIGDSRTYRYAAGQLDQVTTDHSQVQELVAAGYLTVEQARVDPRRNVITRALGAGMPPDADFVYLPAVAGELILICSDGLPGELPDAEIEAILTDHPDVVDAADALVEAAVATGGRDNVTVVVVAVTDAPAAPDPAATETAATETTMDHPLVADADAADQVDGPDEGTGPRT</sequence>
<dbReference type="STRING" id="1344003.SAMN05445060_1288"/>
<name>A0A1N7EGU8_9NOCA</name>
<gene>
    <name evidence="3" type="ORF">SAMN05445060_1288</name>
</gene>
<dbReference type="AlphaFoldDB" id="A0A1N7EGU8"/>
<feature type="domain" description="PPM-type phosphatase" evidence="2">
    <location>
        <begin position="26"/>
        <end position="258"/>
    </location>
</feature>
<protein>
    <submittedName>
        <fullName evidence="3">Protein phosphatase</fullName>
    </submittedName>
</protein>
<organism evidence="3 4">
    <name type="scientific">Williamsia sterculiae</name>
    <dbReference type="NCBI Taxonomy" id="1344003"/>
    <lineage>
        <taxon>Bacteria</taxon>
        <taxon>Bacillati</taxon>
        <taxon>Actinomycetota</taxon>
        <taxon>Actinomycetes</taxon>
        <taxon>Mycobacteriales</taxon>
        <taxon>Nocardiaceae</taxon>
        <taxon>Williamsia</taxon>
    </lineage>
</organism>
<dbReference type="InterPro" id="IPR015655">
    <property type="entry name" value="PP2C"/>
</dbReference>
<dbReference type="SUPFAM" id="SSF81606">
    <property type="entry name" value="PP2C-like"/>
    <property type="match status" value="1"/>
</dbReference>
<dbReference type="CDD" id="cd00143">
    <property type="entry name" value="PP2Cc"/>
    <property type="match status" value="1"/>
</dbReference>
<accession>A0A1N7EGU8</accession>
<dbReference type="RefSeq" id="WP_076477691.1">
    <property type="nucleotide sequence ID" value="NZ_FTNT01000003.1"/>
</dbReference>
<evidence type="ECO:0000256" key="1">
    <source>
        <dbReference type="SAM" id="MobiDB-lite"/>
    </source>
</evidence>
<dbReference type="PROSITE" id="PS51746">
    <property type="entry name" value="PPM_2"/>
    <property type="match status" value="1"/>
</dbReference>
<feature type="compositionally biased region" description="Acidic residues" evidence="1">
    <location>
        <begin position="288"/>
        <end position="297"/>
    </location>
</feature>
<reference evidence="3 4" key="1">
    <citation type="submission" date="2017-01" db="EMBL/GenBank/DDBJ databases">
        <authorList>
            <person name="Mah S.A."/>
            <person name="Swanson W.J."/>
            <person name="Moy G.W."/>
            <person name="Vacquier V.D."/>
        </authorList>
    </citation>
    <scope>NUCLEOTIDE SEQUENCE [LARGE SCALE GENOMIC DNA]</scope>
    <source>
        <strain evidence="3 4">CPCC 203464</strain>
    </source>
</reference>
<dbReference type="OrthoDB" id="9801841at2"/>
<keyword evidence="4" id="KW-1185">Reference proteome</keyword>
<dbReference type="InterPro" id="IPR036457">
    <property type="entry name" value="PPM-type-like_dom_sf"/>
</dbReference>
<evidence type="ECO:0000313" key="3">
    <source>
        <dbReference type="EMBL" id="SIR87145.1"/>
    </source>
</evidence>
<dbReference type="PANTHER" id="PTHR47992">
    <property type="entry name" value="PROTEIN PHOSPHATASE"/>
    <property type="match status" value="1"/>
</dbReference>